<evidence type="ECO:0000256" key="3">
    <source>
        <dbReference type="ARBA" id="ARBA00033164"/>
    </source>
</evidence>
<comment type="catalytic activity">
    <reaction evidence="1">
        <text>a uridine in RNA = a pseudouridine in RNA</text>
        <dbReference type="Rhea" id="RHEA:48348"/>
        <dbReference type="Rhea" id="RHEA-COMP:12068"/>
        <dbReference type="Rhea" id="RHEA-COMP:12069"/>
        <dbReference type="ChEBI" id="CHEBI:65314"/>
        <dbReference type="ChEBI" id="CHEBI:65315"/>
    </reaction>
</comment>
<dbReference type="OrthoDB" id="9807829at2"/>
<dbReference type="EMBL" id="SNWN01000011">
    <property type="protein sequence ID" value="TDO20332.1"/>
    <property type="molecule type" value="Genomic_DNA"/>
</dbReference>
<dbReference type="GO" id="GO:0000455">
    <property type="term" value="P:enzyme-directed rRNA pseudouridine synthesis"/>
    <property type="evidence" value="ECO:0007669"/>
    <property type="project" value="TreeGrafter"/>
</dbReference>
<feature type="domain" description="Pseudouridine synthase RsuA/RluA-like" evidence="5">
    <location>
        <begin position="89"/>
        <end position="230"/>
    </location>
</feature>
<dbReference type="Pfam" id="PF00849">
    <property type="entry name" value="PseudoU_synth_2"/>
    <property type="match status" value="1"/>
</dbReference>
<dbReference type="InterPro" id="IPR006145">
    <property type="entry name" value="PsdUridine_synth_RsuA/RluA"/>
</dbReference>
<dbReference type="GO" id="GO:0003723">
    <property type="term" value="F:RNA binding"/>
    <property type="evidence" value="ECO:0007669"/>
    <property type="project" value="UniProtKB-KW"/>
</dbReference>
<dbReference type="CDD" id="cd02869">
    <property type="entry name" value="PseudoU_synth_RluA_like"/>
    <property type="match status" value="1"/>
</dbReference>
<accession>A0A4R6IE73</accession>
<dbReference type="PROSITE" id="PS50889">
    <property type="entry name" value="S4"/>
    <property type="match status" value="1"/>
</dbReference>
<protein>
    <recommendedName>
        <fullName evidence="2">RNA pseudouridylate synthase</fullName>
    </recommendedName>
    <alternativeName>
        <fullName evidence="3">RNA-uridine isomerase</fullName>
    </alternativeName>
</protein>
<evidence type="ECO:0000259" key="5">
    <source>
        <dbReference type="Pfam" id="PF00849"/>
    </source>
</evidence>
<dbReference type="InterPro" id="IPR050188">
    <property type="entry name" value="RluA_PseudoU_synthase"/>
</dbReference>
<dbReference type="SUPFAM" id="SSF55120">
    <property type="entry name" value="Pseudouridine synthase"/>
    <property type="match status" value="1"/>
</dbReference>
<reference evidence="6 7" key="1">
    <citation type="submission" date="2019-03" db="EMBL/GenBank/DDBJ databases">
        <title>Genomic Encyclopedia of Archaeal and Bacterial Type Strains, Phase II (KMG-II): from individual species to whole genera.</title>
        <authorList>
            <person name="Goeker M."/>
        </authorList>
    </citation>
    <scope>NUCLEOTIDE SEQUENCE [LARGE SCALE GENOMIC DNA]</scope>
    <source>
        <strain evidence="6 7">ATCC 700618</strain>
    </source>
</reference>
<sequence length="280" mass="32743">MFTIDATENDQGKILFKVVRSYLNNVPNSRVEKIFRLKDIKVNGKRNVDKDTPVMAGDQIIIYGIENPKVRNAYQPVEIKFNVIYEDDNILIIDKPTGIVMHGEPNSLDNQVLRYLKFVQKDSFIPSSIGRIDKFVSGLVCYAKNYKTLRELKTEKNIEKIYTYKADILVPEKHTVNFYHEYNPIKQRAILYKEKKPDTKVASTILWDEGNYHYAQLLTGRKHQIRVTLSKLGFPIYGDKYYGGKNAKQIYLHSYMLKFKGLNQDLEYLNKQVFISKPKW</sequence>
<dbReference type="AlphaFoldDB" id="A0A4R6IE73"/>
<evidence type="ECO:0000313" key="7">
    <source>
        <dbReference type="Proteomes" id="UP000295518"/>
    </source>
</evidence>
<evidence type="ECO:0000256" key="2">
    <source>
        <dbReference type="ARBA" id="ARBA00031870"/>
    </source>
</evidence>
<dbReference type="PANTHER" id="PTHR21600">
    <property type="entry name" value="MITOCHONDRIAL RNA PSEUDOURIDINE SYNTHASE"/>
    <property type="match status" value="1"/>
</dbReference>
<dbReference type="Gene3D" id="3.30.2350.10">
    <property type="entry name" value="Pseudouridine synthase"/>
    <property type="match status" value="1"/>
</dbReference>
<evidence type="ECO:0000313" key="6">
    <source>
        <dbReference type="EMBL" id="TDO20332.1"/>
    </source>
</evidence>
<dbReference type="GO" id="GO:0009982">
    <property type="term" value="F:pseudouridine synthase activity"/>
    <property type="evidence" value="ECO:0007669"/>
    <property type="project" value="InterPro"/>
</dbReference>
<keyword evidence="7" id="KW-1185">Reference proteome</keyword>
<gene>
    <name evidence="6" type="ORF">EI74_0408</name>
</gene>
<dbReference type="PANTHER" id="PTHR21600:SF92">
    <property type="entry name" value="RIBOSOMAL LARGE SUBUNIT PSEUDOURIDINE SYNTHASE C"/>
    <property type="match status" value="1"/>
</dbReference>
<proteinExistence type="predicted"/>
<dbReference type="RefSeq" id="WP_094254575.1">
    <property type="nucleotide sequence ID" value="NZ_NNCE01000003.1"/>
</dbReference>
<organism evidence="6 7">
    <name type="scientific">Mycoplasma testudineum</name>
    <dbReference type="NCBI Taxonomy" id="244584"/>
    <lineage>
        <taxon>Bacteria</taxon>
        <taxon>Bacillati</taxon>
        <taxon>Mycoplasmatota</taxon>
        <taxon>Mollicutes</taxon>
        <taxon>Mycoplasmataceae</taxon>
        <taxon>Mycoplasma</taxon>
    </lineage>
</organism>
<dbReference type="Proteomes" id="UP000295518">
    <property type="component" value="Unassembled WGS sequence"/>
</dbReference>
<name>A0A4R6IE73_9MOLU</name>
<evidence type="ECO:0000256" key="4">
    <source>
        <dbReference type="PROSITE-ProRule" id="PRU00182"/>
    </source>
</evidence>
<evidence type="ECO:0000256" key="1">
    <source>
        <dbReference type="ARBA" id="ARBA00000073"/>
    </source>
</evidence>
<keyword evidence="4" id="KW-0694">RNA-binding</keyword>
<comment type="caution">
    <text evidence="6">The sequence shown here is derived from an EMBL/GenBank/DDBJ whole genome shotgun (WGS) entry which is preliminary data.</text>
</comment>
<dbReference type="InterPro" id="IPR020103">
    <property type="entry name" value="PsdUridine_synth_cat_dom_sf"/>
</dbReference>
<dbReference type="GO" id="GO:0140098">
    <property type="term" value="F:catalytic activity, acting on RNA"/>
    <property type="evidence" value="ECO:0007669"/>
    <property type="project" value="UniProtKB-ARBA"/>
</dbReference>